<accession>A0ABV0GMR2</accession>
<evidence type="ECO:0000313" key="1">
    <source>
        <dbReference type="EMBL" id="MEO3939825.1"/>
    </source>
</evidence>
<dbReference type="Proteomes" id="UP001448614">
    <property type="component" value="Unassembled WGS sequence"/>
</dbReference>
<protein>
    <recommendedName>
        <fullName evidence="3">DUF5129 domain-containing protein</fullName>
    </recommendedName>
</protein>
<sequence>MTELWIALAVAVVVAAGVRLTLTLRRHRSAARDDVAGTTLTTETSPSDTYAPVRVLPASGLLVPEAVLSATGASVSVEEALEVASIPMAFEYHSITDIELTKYKSVPVNAAIQQALTNVVRAVDPKSATLFKVVLPKGAELVRAAGTSGFRGFARGPASISAQAVLYPVGVGGAAVAGWPVLAVGASVMALDMLAQREQRVHQRRVETILGRQEKRYVDTRIAAQRTTDKRLSSAISSILDGKLPDLDVVQQKAGEEFHKADIFLEVTWSTIQSLLKSDSASGAVDYRRLEEALGGKTKDLDHFFRELHFARAAVVLGRKALLADAAKAALADPDNPYLAFRKSLERDAADVRRAESREAQVTEALSTLELTGRWHKTKKSISGRQTAFRERVAVAPPRIDPSDTVQYLALPSGEIHQLVPVDAEFDEEAEAQYSKGVSQ</sequence>
<keyword evidence="2" id="KW-1185">Reference proteome</keyword>
<dbReference type="RefSeq" id="WP_347781702.1">
    <property type="nucleotide sequence ID" value="NZ_JBBMFV010000004.1"/>
</dbReference>
<reference evidence="1 2" key="1">
    <citation type="journal article" date="2024" name="Appl. Microbiol. Biotechnol.">
        <title>Biosynthetic gene clusters with biotechnological applications in novel Antarctic isolates from Actinomycetota.</title>
        <authorList>
            <person name="Bruna P."/>
            <person name="Nunez-Montero K."/>
            <person name="Contreras M.J."/>
            <person name="Leal K."/>
            <person name="Garcia M."/>
            <person name="Abanto M."/>
            <person name="Barrientos L."/>
        </authorList>
    </citation>
    <scope>NUCLEOTIDE SEQUENCE [LARGE SCALE GENOMIC DNA]</scope>
    <source>
        <strain evidence="1 2">Se16.17</strain>
    </source>
</reference>
<dbReference type="EMBL" id="JBBMFV010000004">
    <property type="protein sequence ID" value="MEO3939825.1"/>
    <property type="molecule type" value="Genomic_DNA"/>
</dbReference>
<gene>
    <name evidence="1" type="ORF">V3C41_01935</name>
</gene>
<name>A0ABV0GMR2_PAENI</name>
<evidence type="ECO:0008006" key="3">
    <source>
        <dbReference type="Google" id="ProtNLM"/>
    </source>
</evidence>
<comment type="caution">
    <text evidence="1">The sequence shown here is derived from an EMBL/GenBank/DDBJ whole genome shotgun (WGS) entry which is preliminary data.</text>
</comment>
<organism evidence="1 2">
    <name type="scientific">Paenarthrobacter nicotinovorans</name>
    <name type="common">Arthrobacter nicotinovorans</name>
    <dbReference type="NCBI Taxonomy" id="29320"/>
    <lineage>
        <taxon>Bacteria</taxon>
        <taxon>Bacillati</taxon>
        <taxon>Actinomycetota</taxon>
        <taxon>Actinomycetes</taxon>
        <taxon>Micrococcales</taxon>
        <taxon>Micrococcaceae</taxon>
        <taxon>Paenarthrobacter</taxon>
    </lineage>
</organism>
<proteinExistence type="predicted"/>
<evidence type="ECO:0000313" key="2">
    <source>
        <dbReference type="Proteomes" id="UP001448614"/>
    </source>
</evidence>